<dbReference type="GO" id="GO:0032259">
    <property type="term" value="P:methylation"/>
    <property type="evidence" value="ECO:0007669"/>
    <property type="project" value="UniProtKB-KW"/>
</dbReference>
<keyword evidence="6" id="KW-0009">Actin-binding</keyword>
<keyword evidence="5 7" id="KW-0949">S-adenosyl-L-methionine</keyword>
<feature type="region of interest" description="Disordered" evidence="8">
    <location>
        <begin position="1"/>
        <end position="21"/>
    </location>
</feature>
<evidence type="ECO:0000313" key="10">
    <source>
        <dbReference type="EMBL" id="JAS27515.1"/>
    </source>
</evidence>
<dbReference type="InterPro" id="IPR015353">
    <property type="entry name" value="Rubisco_LSMT_subst-bd"/>
</dbReference>
<comment type="catalytic activity">
    <reaction evidence="7">
        <text>L-histidyl-[protein] + S-adenosyl-L-methionine = N(tele)-methyl-L-histidyl-[protein] + S-adenosyl-L-homocysteine + H(+)</text>
        <dbReference type="Rhea" id="RHEA:19369"/>
        <dbReference type="Rhea" id="RHEA-COMP:9745"/>
        <dbReference type="Rhea" id="RHEA-COMP:11600"/>
        <dbReference type="ChEBI" id="CHEBI:15378"/>
        <dbReference type="ChEBI" id="CHEBI:16367"/>
        <dbReference type="ChEBI" id="CHEBI:29979"/>
        <dbReference type="ChEBI" id="CHEBI:57856"/>
        <dbReference type="ChEBI" id="CHEBI:59789"/>
        <dbReference type="EC" id="2.1.1.85"/>
    </reaction>
</comment>
<dbReference type="GO" id="GO:0016279">
    <property type="term" value="F:protein-lysine N-methyltransferase activity"/>
    <property type="evidence" value="ECO:0007669"/>
    <property type="project" value="TreeGrafter"/>
</dbReference>
<keyword evidence="2" id="KW-0963">Cytoplasm</keyword>
<dbReference type="Gene3D" id="3.90.1410.10">
    <property type="entry name" value="set domain protein methyltransferase, domain 1"/>
    <property type="match status" value="1"/>
</dbReference>
<dbReference type="InterPro" id="IPR025785">
    <property type="entry name" value="SETD3"/>
</dbReference>
<dbReference type="SUPFAM" id="SSF81822">
    <property type="entry name" value="RuBisCo LSMT C-terminal, substrate-binding domain"/>
    <property type="match status" value="1"/>
</dbReference>
<dbReference type="InterPro" id="IPR044428">
    <property type="entry name" value="SETD3_SET"/>
</dbReference>
<feature type="domain" description="SET" evidence="9">
    <location>
        <begin position="116"/>
        <end position="337"/>
    </location>
</feature>
<comment type="subcellular location">
    <subcellularLocation>
        <location evidence="1">Cytoplasm</location>
    </subcellularLocation>
</comment>
<dbReference type="InterPro" id="IPR046341">
    <property type="entry name" value="SET_dom_sf"/>
</dbReference>
<sequence length="506" mass="58238">MGRKNGKSNKGSNKLPKESSISEVIVPHRVGKYKISPQKRNELNQLVDKLLKVTSVARSAGNSNVKKDFETHLQIHKILTKIMILESDINIPLPSRNENAERELLAWLESNGVEIDGVEIAQFSGYGYGLKAKRDLAEGEKIITIPRKVTFCQETFTNSLLDKLAEIDTMVRLMPNVYISLLLLIERFRTDKPSFFTPYINMLPNSYTTILYFSPEELQELKGSPTLESALKQCRNIARQYAYFYNIFQNKCDPASEILRDVFTYDQYRWAVSTVMTRQNFIPTYDCSINNALIPMWDLANHSNGKISTNYNLNTDSSECFAWRDFVAGEQVFIFYGARSNADLLVHNGFIYPPNNVDSYKIRLGVSKSDPLEYLKSLLLQRLELPMAADFSILCGQLPIENKLLAFVRIFNMNQEQLQYWIDHDRSTDLMHVDCALETELDNKTWSFLQARIKLLATLYPTKLEDDLKIDLDALTEHKKMAVQLRICEKSILQRASEYVEQRIKS</sequence>
<dbReference type="AlphaFoldDB" id="A0A1B6DPA2"/>
<keyword evidence="4 7" id="KW-0808">Transferase</keyword>
<dbReference type="InterPro" id="IPR036464">
    <property type="entry name" value="Rubisco_LSMT_subst-bd_sf"/>
</dbReference>
<evidence type="ECO:0000256" key="5">
    <source>
        <dbReference type="ARBA" id="ARBA00022691"/>
    </source>
</evidence>
<evidence type="ECO:0000256" key="6">
    <source>
        <dbReference type="ARBA" id="ARBA00023203"/>
    </source>
</evidence>
<dbReference type="PROSITE" id="PS51565">
    <property type="entry name" value="SAM_MT85_SETD3"/>
    <property type="match status" value="1"/>
</dbReference>
<dbReference type="EC" id="2.1.1.85" evidence="7"/>
<evidence type="ECO:0000256" key="3">
    <source>
        <dbReference type="ARBA" id="ARBA00022603"/>
    </source>
</evidence>
<evidence type="ECO:0000259" key="9">
    <source>
        <dbReference type="PROSITE" id="PS50280"/>
    </source>
</evidence>
<dbReference type="SUPFAM" id="SSF82199">
    <property type="entry name" value="SET domain"/>
    <property type="match status" value="1"/>
</dbReference>
<evidence type="ECO:0000256" key="8">
    <source>
        <dbReference type="SAM" id="MobiDB-lite"/>
    </source>
</evidence>
<dbReference type="CDD" id="cd19176">
    <property type="entry name" value="SET_SETD3"/>
    <property type="match status" value="1"/>
</dbReference>
<dbReference type="InterPro" id="IPR050600">
    <property type="entry name" value="SETD3_SETD6_MTase"/>
</dbReference>
<protein>
    <recommendedName>
        <fullName evidence="7">protein-histidine N-methyltransferase</fullName>
        <ecNumber evidence="7">2.1.1.85</ecNumber>
    </recommendedName>
</protein>
<dbReference type="Gene3D" id="3.90.1420.10">
    <property type="entry name" value="Rubisco LSMT, substrate-binding domain"/>
    <property type="match status" value="1"/>
</dbReference>
<proteinExistence type="inferred from homology"/>
<dbReference type="GO" id="GO:0018064">
    <property type="term" value="F:protein-L-histidine N-tele-methyltransferase activity"/>
    <property type="evidence" value="ECO:0007669"/>
    <property type="project" value="UniProtKB-EC"/>
</dbReference>
<comment type="similarity">
    <text evidence="7">Belongs to the class V-like SAM-binding methyltransferase superfamily. SETD3 actin-histidine methyltransferase family.</text>
</comment>
<dbReference type="PROSITE" id="PS50280">
    <property type="entry name" value="SET"/>
    <property type="match status" value="1"/>
</dbReference>
<evidence type="ECO:0000256" key="4">
    <source>
        <dbReference type="ARBA" id="ARBA00022679"/>
    </source>
</evidence>
<name>A0A1B6DPA2_9HEMI</name>
<gene>
    <name evidence="10" type="ORF">g.33063</name>
</gene>
<dbReference type="GO" id="GO:0005737">
    <property type="term" value="C:cytoplasm"/>
    <property type="evidence" value="ECO:0007669"/>
    <property type="project" value="UniProtKB-SubCell"/>
</dbReference>
<dbReference type="Pfam" id="PF09273">
    <property type="entry name" value="Rubis-subs-bind"/>
    <property type="match status" value="1"/>
</dbReference>
<organism evidence="10">
    <name type="scientific">Clastoptera arizonana</name>
    <name type="common">Arizona spittle bug</name>
    <dbReference type="NCBI Taxonomy" id="38151"/>
    <lineage>
        <taxon>Eukaryota</taxon>
        <taxon>Metazoa</taxon>
        <taxon>Ecdysozoa</taxon>
        <taxon>Arthropoda</taxon>
        <taxon>Hexapoda</taxon>
        <taxon>Insecta</taxon>
        <taxon>Pterygota</taxon>
        <taxon>Neoptera</taxon>
        <taxon>Paraneoptera</taxon>
        <taxon>Hemiptera</taxon>
        <taxon>Auchenorrhyncha</taxon>
        <taxon>Cercopoidea</taxon>
        <taxon>Clastopteridae</taxon>
        <taxon>Clastoptera</taxon>
    </lineage>
</organism>
<dbReference type="GO" id="GO:0003779">
    <property type="term" value="F:actin binding"/>
    <property type="evidence" value="ECO:0007669"/>
    <property type="project" value="UniProtKB-KW"/>
</dbReference>
<dbReference type="InterPro" id="IPR001214">
    <property type="entry name" value="SET_dom"/>
</dbReference>
<reference evidence="10" key="1">
    <citation type="submission" date="2015-12" db="EMBL/GenBank/DDBJ databases">
        <title>De novo transcriptome assembly of four potential Pierce s Disease insect vectors from Arizona vineyards.</title>
        <authorList>
            <person name="Tassone E.E."/>
        </authorList>
    </citation>
    <scope>NUCLEOTIDE SEQUENCE</scope>
</reference>
<evidence type="ECO:0000256" key="7">
    <source>
        <dbReference type="PROSITE-ProRule" id="PRU00898"/>
    </source>
</evidence>
<dbReference type="PANTHER" id="PTHR13271">
    <property type="entry name" value="UNCHARACTERIZED PUTATIVE METHYLTRANSFERASE"/>
    <property type="match status" value="1"/>
</dbReference>
<evidence type="ECO:0000256" key="1">
    <source>
        <dbReference type="ARBA" id="ARBA00004496"/>
    </source>
</evidence>
<keyword evidence="3 7" id="KW-0489">Methyltransferase</keyword>
<accession>A0A1B6DPA2</accession>
<dbReference type="PANTHER" id="PTHR13271:SF47">
    <property type="entry name" value="ACTIN-HISTIDINE N-METHYLTRANSFERASE"/>
    <property type="match status" value="1"/>
</dbReference>
<dbReference type="Pfam" id="PF00856">
    <property type="entry name" value="SET"/>
    <property type="match status" value="1"/>
</dbReference>
<dbReference type="EMBL" id="GEDC01009783">
    <property type="protein sequence ID" value="JAS27515.1"/>
    <property type="molecule type" value="Transcribed_RNA"/>
</dbReference>
<evidence type="ECO:0000256" key="2">
    <source>
        <dbReference type="ARBA" id="ARBA00022490"/>
    </source>
</evidence>